<dbReference type="Gene3D" id="2.60.20.30">
    <property type="match status" value="1"/>
</dbReference>
<dbReference type="Pfam" id="PF09117">
    <property type="entry name" value="MiAMP1"/>
    <property type="match status" value="1"/>
</dbReference>
<dbReference type="GO" id="GO:0045926">
    <property type="term" value="P:negative regulation of growth"/>
    <property type="evidence" value="ECO:0007669"/>
    <property type="project" value="InterPro"/>
</dbReference>
<reference evidence="3" key="2">
    <citation type="submission" date="2019-07" db="EMBL/GenBank/DDBJ databases">
        <authorList>
            <person name="Seetharam A."/>
            <person name="Woodhouse M."/>
            <person name="Cannon E."/>
        </authorList>
    </citation>
    <scope>NUCLEOTIDE SEQUENCE [LARGE SCALE GENOMIC DNA]</scope>
    <source>
        <strain evidence="3">cv. B73</strain>
    </source>
</reference>
<dbReference type="PaxDb" id="4577-GRMZM2G430500_P01"/>
<dbReference type="InterPro" id="IPR015791">
    <property type="entry name" value="Antimic/Inh_G_crystallin-like"/>
</dbReference>
<reference evidence="3" key="3">
    <citation type="submission" date="2021-05" db="UniProtKB">
        <authorList>
            <consortium name="EnsemblPlants"/>
        </authorList>
    </citation>
    <scope>IDENTIFICATION</scope>
    <source>
        <strain evidence="3">cv. B73</strain>
    </source>
</reference>
<dbReference type="OMA" id="YAGQEFY"/>
<organism evidence="3 4">
    <name type="scientific">Zea mays</name>
    <name type="common">Maize</name>
    <dbReference type="NCBI Taxonomy" id="4577"/>
    <lineage>
        <taxon>Eukaryota</taxon>
        <taxon>Viridiplantae</taxon>
        <taxon>Streptophyta</taxon>
        <taxon>Embryophyta</taxon>
        <taxon>Tracheophyta</taxon>
        <taxon>Spermatophyta</taxon>
        <taxon>Magnoliopsida</taxon>
        <taxon>Liliopsida</taxon>
        <taxon>Poales</taxon>
        <taxon>Poaceae</taxon>
        <taxon>PACMAD clade</taxon>
        <taxon>Panicoideae</taxon>
        <taxon>Andropogonodae</taxon>
        <taxon>Andropogoneae</taxon>
        <taxon>Tripsacinae</taxon>
        <taxon>Zea</taxon>
    </lineage>
</organism>
<protein>
    <recommendedName>
        <fullName evidence="5">Antimicrobial peptide 1</fullName>
    </recommendedName>
</protein>
<dbReference type="InterPro" id="IPR011024">
    <property type="entry name" value="G_crystallin-like"/>
</dbReference>
<dbReference type="InterPro" id="IPR015201">
    <property type="entry name" value="Antimicrobial_MiAMP1"/>
</dbReference>
<dbReference type="GO" id="GO:0006952">
    <property type="term" value="P:defense response"/>
    <property type="evidence" value="ECO:0007669"/>
    <property type="project" value="InterPro"/>
</dbReference>
<keyword evidence="1" id="KW-0812">Transmembrane</keyword>
<evidence type="ECO:0000313" key="3">
    <source>
        <dbReference type="EnsemblPlants" id="Zm00001eb072970_P001"/>
    </source>
</evidence>
<accession>A0A1D6E1X4</accession>
<proteinExistence type="predicted"/>
<keyword evidence="4" id="KW-1185">Reference proteome</keyword>
<dbReference type="EnsemblPlants" id="Zm00001eb072970_T001">
    <property type="protein sequence ID" value="Zm00001eb072970_P001"/>
    <property type="gene ID" value="Zm00001eb072970"/>
</dbReference>
<evidence type="ECO:0000313" key="2">
    <source>
        <dbReference type="EMBL" id="ONM14664.1"/>
    </source>
</evidence>
<feature type="transmembrane region" description="Helical" evidence="1">
    <location>
        <begin position="12"/>
        <end position="33"/>
    </location>
</feature>
<name>A0A1D6E1X4_MAIZE</name>
<keyword evidence="1" id="KW-1133">Transmembrane helix</keyword>
<evidence type="ECO:0000256" key="1">
    <source>
        <dbReference type="SAM" id="Phobius"/>
    </source>
</evidence>
<evidence type="ECO:0000313" key="4">
    <source>
        <dbReference type="Proteomes" id="UP000007305"/>
    </source>
</evidence>
<dbReference type="Gramene" id="Zm00001eb072970_T001">
    <property type="protein sequence ID" value="Zm00001eb072970_P001"/>
    <property type="gene ID" value="Zm00001eb072970"/>
</dbReference>
<reference evidence="2 4" key="1">
    <citation type="submission" date="2015-12" db="EMBL/GenBank/DDBJ databases">
        <title>Update maize B73 reference genome by single molecule sequencing technologies.</title>
        <authorList>
            <consortium name="Maize Genome Sequencing Project"/>
            <person name="Ware D."/>
        </authorList>
    </citation>
    <scope>NUCLEOTIDE SEQUENCE [LARGE SCALE GENOMIC DNA]</scope>
    <source>
        <strain evidence="4">cv. B73</strain>
        <tissue evidence="2">Seedling</tissue>
    </source>
</reference>
<dbReference type="EMBL" id="CM007648">
    <property type="protein sequence ID" value="ONM14664.1"/>
    <property type="molecule type" value="Genomic_DNA"/>
</dbReference>
<gene>
    <name evidence="2" type="ORF">ZEAMMB73_Zm00001d002557</name>
</gene>
<dbReference type="SMR" id="A0A1D6E1X4"/>
<dbReference type="Proteomes" id="UP000007305">
    <property type="component" value="Chromosome 2"/>
</dbReference>
<keyword evidence="1" id="KW-0472">Membrane</keyword>
<sequence length="115" mass="11698">MAGRKCRAIPTAIATAVVVVAVLMAVAVAGVAAKDASGAPSSLTTWSAAGCSGDTSIVGSCGCTDLAFYAGQEFYYRGETATLYTGTGCTGTPYQVFEDTQACGDFGWRSINIDC</sequence>
<dbReference type="eggNOG" id="ENOG502SV4N">
    <property type="taxonomic scope" value="Eukaryota"/>
</dbReference>
<dbReference type="AlphaFoldDB" id="A0A1D6E1X4"/>
<evidence type="ECO:0008006" key="5">
    <source>
        <dbReference type="Google" id="ProtNLM"/>
    </source>
</evidence>
<dbReference type="SUPFAM" id="SSF49695">
    <property type="entry name" value="gamma-Crystallin-like"/>
    <property type="match status" value="1"/>
</dbReference>